<evidence type="ECO:0000256" key="2">
    <source>
        <dbReference type="ARBA" id="ARBA00008991"/>
    </source>
</evidence>
<keyword evidence="3" id="KW-1003">Cell membrane</keyword>
<dbReference type="InterPro" id="IPR002455">
    <property type="entry name" value="GPCR3_GABA-B"/>
</dbReference>
<evidence type="ECO:0000313" key="17">
    <source>
        <dbReference type="Proteomes" id="UP000694548"/>
    </source>
</evidence>
<evidence type="ECO:0000256" key="4">
    <source>
        <dbReference type="ARBA" id="ARBA00022692"/>
    </source>
</evidence>
<feature type="transmembrane region" description="Helical" evidence="14">
    <location>
        <begin position="523"/>
        <end position="548"/>
    </location>
</feature>
<keyword evidence="8 14" id="KW-0472">Membrane</keyword>
<dbReference type="SUPFAM" id="SSF53822">
    <property type="entry name" value="Periplasmic binding protein-like I"/>
    <property type="match status" value="1"/>
</dbReference>
<evidence type="ECO:0000259" key="15">
    <source>
        <dbReference type="PROSITE" id="PS50259"/>
    </source>
</evidence>
<dbReference type="GO" id="GO:0007214">
    <property type="term" value="P:gamma-aminobutyric acid signaling pathway"/>
    <property type="evidence" value="ECO:0007669"/>
    <property type="project" value="TreeGrafter"/>
</dbReference>
<feature type="transmembrane region" description="Helical" evidence="14">
    <location>
        <begin position="662"/>
        <end position="683"/>
    </location>
</feature>
<feature type="transmembrane region" description="Helical" evidence="14">
    <location>
        <begin position="497"/>
        <end position="517"/>
    </location>
</feature>
<dbReference type="PROSITE" id="PS50259">
    <property type="entry name" value="G_PROTEIN_RECEP_F3_4"/>
    <property type="match status" value="1"/>
</dbReference>
<dbReference type="AlphaFoldDB" id="A0A8C6LN97"/>
<evidence type="ECO:0000256" key="1">
    <source>
        <dbReference type="ARBA" id="ARBA00004651"/>
    </source>
</evidence>
<evidence type="ECO:0000256" key="7">
    <source>
        <dbReference type="ARBA" id="ARBA00023040"/>
    </source>
</evidence>
<keyword evidence="11" id="KW-0807">Transducer</keyword>
<evidence type="ECO:0000256" key="14">
    <source>
        <dbReference type="SAM" id="Phobius"/>
    </source>
</evidence>
<dbReference type="InterPro" id="IPR028082">
    <property type="entry name" value="Peripla_BP_I"/>
</dbReference>
<evidence type="ECO:0000313" key="16">
    <source>
        <dbReference type="Ensembl" id="ENSNFUP00015021003.1"/>
    </source>
</evidence>
<proteinExistence type="inferred from homology"/>
<dbReference type="Proteomes" id="UP000694548">
    <property type="component" value="Chromosome sgr05"/>
</dbReference>
<keyword evidence="4 14" id="KW-0812">Transmembrane</keyword>
<evidence type="ECO:0000256" key="3">
    <source>
        <dbReference type="ARBA" id="ARBA00022475"/>
    </source>
</evidence>
<feature type="domain" description="G-protein coupled receptors family 3 profile" evidence="15">
    <location>
        <begin position="528"/>
        <end position="719"/>
    </location>
</feature>
<dbReference type="PRINTS" id="PR01176">
    <property type="entry name" value="GABABRECEPTR"/>
</dbReference>
<dbReference type="RefSeq" id="XP_054596777.2">
    <property type="nucleotide sequence ID" value="XM_054740802.2"/>
</dbReference>
<evidence type="ECO:0000256" key="5">
    <source>
        <dbReference type="ARBA" id="ARBA00022729"/>
    </source>
</evidence>
<keyword evidence="6 14" id="KW-1133">Transmembrane helix</keyword>
<comment type="subcellular location">
    <subcellularLocation>
        <location evidence="1">Cell membrane</location>
        <topology evidence="1">Multi-pass membrane protein</topology>
    </subcellularLocation>
</comment>
<dbReference type="Ensembl" id="ENSNFUT00015021998.1">
    <property type="protein sequence ID" value="ENSNFUP00015021003.1"/>
    <property type="gene ID" value="ENSNFUG00015010204.1"/>
</dbReference>
<comment type="similarity">
    <text evidence="2">Belongs to the G-protein coupled receptor 3 family. GABA-B receptor subfamily.</text>
</comment>
<name>A0A8C6LN97_NOTFU</name>
<organism evidence="16 17">
    <name type="scientific">Nothobranchius furzeri</name>
    <name type="common">Turquoise killifish</name>
    <dbReference type="NCBI Taxonomy" id="105023"/>
    <lineage>
        <taxon>Eukaryota</taxon>
        <taxon>Metazoa</taxon>
        <taxon>Chordata</taxon>
        <taxon>Craniata</taxon>
        <taxon>Vertebrata</taxon>
        <taxon>Euteleostomi</taxon>
        <taxon>Actinopterygii</taxon>
        <taxon>Neopterygii</taxon>
        <taxon>Teleostei</taxon>
        <taxon>Neoteleostei</taxon>
        <taxon>Acanthomorphata</taxon>
        <taxon>Ovalentaria</taxon>
        <taxon>Atherinomorphae</taxon>
        <taxon>Cyprinodontiformes</taxon>
        <taxon>Nothobranchiidae</taxon>
        <taxon>Nothobranchius</taxon>
    </lineage>
</organism>
<dbReference type="Pfam" id="PF00003">
    <property type="entry name" value="7tm_3"/>
    <property type="match status" value="1"/>
</dbReference>
<feature type="transmembrane region" description="Helical" evidence="14">
    <location>
        <begin position="695"/>
        <end position="719"/>
    </location>
</feature>
<reference evidence="16" key="3">
    <citation type="submission" date="2025-09" db="UniProtKB">
        <authorList>
            <consortium name="Ensembl"/>
        </authorList>
    </citation>
    <scope>IDENTIFICATION</scope>
</reference>
<feature type="coiled-coil region" evidence="13">
    <location>
        <begin position="721"/>
        <end position="768"/>
    </location>
</feature>
<dbReference type="PRINTS" id="PR01177">
    <property type="entry name" value="GABAB1RECPTR"/>
</dbReference>
<evidence type="ECO:0000256" key="6">
    <source>
        <dbReference type="ARBA" id="ARBA00022989"/>
    </source>
</evidence>
<evidence type="ECO:0000256" key="13">
    <source>
        <dbReference type="SAM" id="Coils"/>
    </source>
</evidence>
<feature type="transmembrane region" description="Helical" evidence="14">
    <location>
        <begin position="631"/>
        <end position="650"/>
    </location>
</feature>
<dbReference type="GeneTree" id="ENSGT00940000155783"/>
<accession>A0A8C6LN97</accession>
<keyword evidence="17" id="KW-1185">Reference proteome</keyword>
<dbReference type="GeneID" id="107379040"/>
<dbReference type="CDD" id="cd06366">
    <property type="entry name" value="PBP1_GABAb_receptor"/>
    <property type="match status" value="1"/>
</dbReference>
<keyword evidence="7" id="KW-0297">G-protein coupled receptor</keyword>
<keyword evidence="9" id="KW-0675">Receptor</keyword>
<keyword evidence="10" id="KW-0325">Glycoprotein</keyword>
<dbReference type="Pfam" id="PF01094">
    <property type="entry name" value="ANF_receptor"/>
    <property type="match status" value="1"/>
</dbReference>
<feature type="transmembrane region" description="Helical" evidence="14">
    <location>
        <begin position="454"/>
        <end position="477"/>
    </location>
</feature>
<reference evidence="16" key="2">
    <citation type="submission" date="2025-08" db="UniProtKB">
        <authorList>
            <consortium name="Ensembl"/>
        </authorList>
    </citation>
    <scope>IDENTIFICATION</scope>
</reference>
<evidence type="ECO:0000256" key="8">
    <source>
        <dbReference type="ARBA" id="ARBA00023136"/>
    </source>
</evidence>
<dbReference type="PANTHER" id="PTHR10519:SF74">
    <property type="entry name" value="GAMMA-AMINOBUTYRIC ACID TYPE B RECEPTOR SUBUNIT 2"/>
    <property type="match status" value="1"/>
</dbReference>
<evidence type="ECO:0000256" key="11">
    <source>
        <dbReference type="ARBA" id="ARBA00023224"/>
    </source>
</evidence>
<keyword evidence="13" id="KW-0175">Coiled coil</keyword>
<feature type="transmembrane region" description="Helical" evidence="14">
    <location>
        <begin position="569"/>
        <end position="588"/>
    </location>
</feature>
<dbReference type="InterPro" id="IPR017978">
    <property type="entry name" value="GPCR_3_C"/>
</dbReference>
<sequence length="865" mass="96336">MGGFGWVQEGLKLLLVCWLAGGSVLALVRHPVPVLLMMPVSPGPGRENLMARLVPAVRLALQDLEKQPPPLGNYEIQFQLLDSQCDPAKALKVLFDTLWAGPRYLLLFGGMCPPVTALIARALPALSLVQVSFVAPPPSQSNKKWYRNLFSTAPSVRNLNQAAVKLLQRYKWRRIGLVTEEEPGLTEMKKDLIRQLLKADVQLVAAENFSDDACSSLKELKKRDVRIIIALFEDGSVSEVLCCAYRLNLFGPRYQWIFAAGGTAGWRLGWQPSHCSAHNLLMAADGSFRLQARDFSTRNTPGVSGRTPHDFQESYLKQLMQEGSEGSPHHTFAYDAVWVAARALSQVMEAVKLREKYGAQRNVTVSEEEEVKMLIEAVKNTQFEGVTGSVSFRNGDRMTSIELIQFQGDSGVLVGEFNTSNQQLRLMNHLLKFKGPGPAKDQTLVHLHHHHISLLLYTTVSSAAAVTIFITLIILCFIIIKHKHWLLSSNTSSWDKLLLVGLLLSSTSVLLSGLDGASLPEEVFNILCSARLWTLSVGHTVGFSVLLAKTWRVYFFCNIRQRNHMQPGLLLLWMFLLDVLILTSWQVMDPLRWVVLHHSSEEYLDDQDVIIRSYSKLCSSTNMEQWLTAVYGYKTPVMGFGCFLAWSIRTADLGPSAASSKLLILSVFSVTLFSMSGVMGALLTSHDPPVQFCLSSILILSCNLFILSGLFGPQICLVLSSSRKLQQSAELQDEAADEEDEDRLRRMNEELKSQSAQLDVQVETINLQLSEMIQDEAGGKLGPELSSRMSAHEVQVCSYSKHLQEKASSPVDINSPEHVQRRLSVQLPILHHSYLAMIGGVSSSSSSLFSSRDVFMHHHEDFLYG</sequence>
<dbReference type="FunFam" id="3.40.50.2300:FF:000063">
    <property type="entry name" value="Gamma-aminobutyric acid type B receptor subunit"/>
    <property type="match status" value="1"/>
</dbReference>
<dbReference type="Gene3D" id="3.40.50.2300">
    <property type="match status" value="2"/>
</dbReference>
<keyword evidence="5" id="KW-0732">Signal</keyword>
<dbReference type="GO" id="GO:0038039">
    <property type="term" value="C:G protein-coupled receptor heterodimeric complex"/>
    <property type="evidence" value="ECO:0007669"/>
    <property type="project" value="TreeGrafter"/>
</dbReference>
<dbReference type="InterPro" id="IPR001828">
    <property type="entry name" value="ANF_lig-bd_rcpt"/>
</dbReference>
<dbReference type="GO" id="GO:0004965">
    <property type="term" value="F:G protein-coupled GABA receptor activity"/>
    <property type="evidence" value="ECO:0007669"/>
    <property type="project" value="InterPro"/>
</dbReference>
<evidence type="ECO:0000256" key="9">
    <source>
        <dbReference type="ARBA" id="ARBA00023170"/>
    </source>
</evidence>
<evidence type="ECO:0000256" key="10">
    <source>
        <dbReference type="ARBA" id="ARBA00023180"/>
    </source>
</evidence>
<evidence type="ECO:0000256" key="12">
    <source>
        <dbReference type="ARBA" id="ARBA00073785"/>
    </source>
</evidence>
<protein>
    <recommendedName>
        <fullName evidence="12">Gamma-aminobutyric acid type B receptor subunit 2</fullName>
    </recommendedName>
</protein>
<reference evidence="16" key="1">
    <citation type="submission" date="2014-08" db="EMBL/GenBank/DDBJ databases">
        <authorList>
            <person name="Senf B."/>
            <person name="Petzold A."/>
            <person name="Downie B.R."/>
            <person name="Koch P."/>
            <person name="Platzer M."/>
        </authorList>
    </citation>
    <scope>NUCLEOTIDE SEQUENCE [LARGE SCALE GENOMIC DNA]</scope>
    <source>
        <strain evidence="16">GRZ</strain>
    </source>
</reference>
<dbReference type="PANTHER" id="PTHR10519">
    <property type="entry name" value="GABA-B RECEPTOR"/>
    <property type="match status" value="1"/>
</dbReference>